<reference evidence="1 2" key="1">
    <citation type="submission" date="2018-04" db="EMBL/GenBank/DDBJ databases">
        <title>Genomic Encyclopedia of Type Strains, Phase IV (KMG-IV): sequencing the most valuable type-strain genomes for metagenomic binning, comparative biology and taxonomic classification.</title>
        <authorList>
            <person name="Goeker M."/>
        </authorList>
    </citation>
    <scope>NUCLEOTIDE SEQUENCE [LARGE SCALE GENOMIC DNA]</scope>
    <source>
        <strain evidence="1 2">DSM 20705</strain>
    </source>
</reference>
<dbReference type="EMBL" id="QEKV01000001">
    <property type="protein sequence ID" value="PVY95728.1"/>
    <property type="molecule type" value="Genomic_DNA"/>
</dbReference>
<dbReference type="Proteomes" id="UP000245793">
    <property type="component" value="Unassembled WGS sequence"/>
</dbReference>
<organism evidence="1 2">
    <name type="scientific">Ezakiella coagulans</name>
    <dbReference type="NCBI Taxonomy" id="46507"/>
    <lineage>
        <taxon>Bacteria</taxon>
        <taxon>Bacillati</taxon>
        <taxon>Bacillota</taxon>
        <taxon>Tissierellia</taxon>
        <taxon>Ezakiella</taxon>
    </lineage>
</organism>
<protein>
    <submittedName>
        <fullName evidence="1">Uncharacterized protein</fullName>
    </submittedName>
</protein>
<proteinExistence type="predicted"/>
<evidence type="ECO:0000313" key="2">
    <source>
        <dbReference type="Proteomes" id="UP000245793"/>
    </source>
</evidence>
<sequence>MLDLLGKLMERIEEVNDGSFEIDDRETERVKIL</sequence>
<accession>A0A2U1E709</accession>
<evidence type="ECO:0000313" key="1">
    <source>
        <dbReference type="EMBL" id="PVY95728.1"/>
    </source>
</evidence>
<name>A0A2U1E709_9FIRM</name>
<comment type="caution">
    <text evidence="1">The sequence shown here is derived from an EMBL/GenBank/DDBJ whole genome shotgun (WGS) entry which is preliminary data.</text>
</comment>
<keyword evidence="2" id="KW-1185">Reference proteome</keyword>
<dbReference type="AlphaFoldDB" id="A0A2U1E709"/>
<gene>
    <name evidence="1" type="ORF">C7381_101254</name>
</gene>